<accession>A0A1X1ZWY2</accession>
<reference evidence="2 3" key="1">
    <citation type="submission" date="2016-01" db="EMBL/GenBank/DDBJ databases">
        <title>The new phylogeny of the genus Mycobacterium.</title>
        <authorList>
            <person name="Tarcisio F."/>
            <person name="Conor M."/>
            <person name="Antonella G."/>
            <person name="Elisabetta G."/>
            <person name="Giulia F.S."/>
            <person name="Sara T."/>
            <person name="Anna F."/>
            <person name="Clotilde B."/>
            <person name="Roberto B."/>
            <person name="Veronica D.S."/>
            <person name="Fabio R."/>
            <person name="Monica P."/>
            <person name="Olivier J."/>
            <person name="Enrico T."/>
            <person name="Nicola S."/>
        </authorList>
    </citation>
    <scope>NUCLEOTIDE SEQUENCE [LARGE SCALE GENOMIC DNA]</scope>
    <source>
        <strain evidence="2 3">DSM 44803</strain>
    </source>
</reference>
<organism evidence="2 3">
    <name type="scientific">Mycobacterium nebraskense</name>
    <dbReference type="NCBI Taxonomy" id="244292"/>
    <lineage>
        <taxon>Bacteria</taxon>
        <taxon>Bacillati</taxon>
        <taxon>Actinomycetota</taxon>
        <taxon>Actinomycetes</taxon>
        <taxon>Mycobacteriales</taxon>
        <taxon>Mycobacteriaceae</taxon>
        <taxon>Mycobacterium</taxon>
    </lineage>
</organism>
<dbReference type="Gene3D" id="1.10.10.10">
    <property type="entry name" value="Winged helix-like DNA-binding domain superfamily/Winged helix DNA-binding domain"/>
    <property type="match status" value="1"/>
</dbReference>
<dbReference type="SUPFAM" id="SSF46689">
    <property type="entry name" value="Homeodomain-like"/>
    <property type="match status" value="1"/>
</dbReference>
<evidence type="ECO:0000313" key="2">
    <source>
        <dbReference type="EMBL" id="ORW28790.1"/>
    </source>
</evidence>
<dbReference type="Proteomes" id="UP000193781">
    <property type="component" value="Unassembled WGS sequence"/>
</dbReference>
<name>A0A1X1ZWY2_9MYCO</name>
<dbReference type="GO" id="GO:0003677">
    <property type="term" value="F:DNA binding"/>
    <property type="evidence" value="ECO:0007669"/>
    <property type="project" value="InterPro"/>
</dbReference>
<dbReference type="Pfam" id="PF01527">
    <property type="entry name" value="HTH_Tnp_1"/>
    <property type="match status" value="1"/>
</dbReference>
<dbReference type="GO" id="GO:0006313">
    <property type="term" value="P:DNA transposition"/>
    <property type="evidence" value="ECO:0007669"/>
    <property type="project" value="InterPro"/>
</dbReference>
<keyword evidence="1" id="KW-0175">Coiled coil</keyword>
<gene>
    <name evidence="2" type="ORF">AWC17_27030</name>
</gene>
<dbReference type="InterPro" id="IPR002514">
    <property type="entry name" value="Transposase_8"/>
</dbReference>
<dbReference type="STRING" id="244292.ABW17_28960"/>
<keyword evidence="3" id="KW-1185">Reference proteome</keyword>
<dbReference type="GO" id="GO:0004803">
    <property type="term" value="F:transposase activity"/>
    <property type="evidence" value="ECO:0007669"/>
    <property type="project" value="InterPro"/>
</dbReference>
<dbReference type="InterPro" id="IPR036388">
    <property type="entry name" value="WH-like_DNA-bd_sf"/>
</dbReference>
<dbReference type="AlphaFoldDB" id="A0A1X1ZWY2"/>
<dbReference type="InterPro" id="IPR009057">
    <property type="entry name" value="Homeodomain-like_sf"/>
</dbReference>
<dbReference type="EMBL" id="LQPH01000060">
    <property type="protein sequence ID" value="ORW28790.1"/>
    <property type="molecule type" value="Genomic_DNA"/>
</dbReference>
<evidence type="ECO:0000256" key="1">
    <source>
        <dbReference type="SAM" id="Coils"/>
    </source>
</evidence>
<proteinExistence type="predicted"/>
<protein>
    <submittedName>
        <fullName evidence="2">Transposase</fullName>
    </submittedName>
</protein>
<evidence type="ECO:0000313" key="3">
    <source>
        <dbReference type="Proteomes" id="UP000193781"/>
    </source>
</evidence>
<comment type="caution">
    <text evidence="2">The sequence shown here is derived from an EMBL/GenBank/DDBJ whole genome shotgun (WGS) entry which is preliminary data.</text>
</comment>
<sequence>MSIRYDENTKARAVRLVREHRDDYGSEWAAMKAVSGRLGMTAETLRKWMRQAEIDAGEAVGVSTEEKRELRELRRKNRELEQTNVILRRFGRSAA</sequence>
<feature type="coiled-coil region" evidence="1">
    <location>
        <begin position="63"/>
        <end position="90"/>
    </location>
</feature>